<reference evidence="2 3" key="1">
    <citation type="journal article" date="2008" name="Nature">
        <title>The genome of Laccaria bicolor provides insights into mycorrhizal symbiosis.</title>
        <authorList>
            <person name="Martin F."/>
            <person name="Aerts A."/>
            <person name="Ahren D."/>
            <person name="Brun A."/>
            <person name="Danchin E.G.J."/>
            <person name="Duchaussoy F."/>
            <person name="Gibon J."/>
            <person name="Kohler A."/>
            <person name="Lindquist E."/>
            <person name="Pereda V."/>
            <person name="Salamov A."/>
            <person name="Shapiro H.J."/>
            <person name="Wuyts J."/>
            <person name="Blaudez D."/>
            <person name="Buee M."/>
            <person name="Brokstein P."/>
            <person name="Canbaeck B."/>
            <person name="Cohen D."/>
            <person name="Courty P.E."/>
            <person name="Coutinho P.M."/>
            <person name="Delaruelle C."/>
            <person name="Detter J.C."/>
            <person name="Deveau A."/>
            <person name="DiFazio S."/>
            <person name="Duplessis S."/>
            <person name="Fraissinet-Tachet L."/>
            <person name="Lucic E."/>
            <person name="Frey-Klett P."/>
            <person name="Fourrey C."/>
            <person name="Feussner I."/>
            <person name="Gay G."/>
            <person name="Grimwood J."/>
            <person name="Hoegger P.J."/>
            <person name="Jain P."/>
            <person name="Kilaru S."/>
            <person name="Labbe J."/>
            <person name="Lin Y.C."/>
            <person name="Legue V."/>
            <person name="Le Tacon F."/>
            <person name="Marmeisse R."/>
            <person name="Melayah D."/>
            <person name="Montanini B."/>
            <person name="Muratet M."/>
            <person name="Nehls U."/>
            <person name="Niculita-Hirzel H."/>
            <person name="Oudot-Le Secq M.P."/>
            <person name="Peter M."/>
            <person name="Quesneville H."/>
            <person name="Rajashekar B."/>
            <person name="Reich M."/>
            <person name="Rouhier N."/>
            <person name="Schmutz J."/>
            <person name="Yin T."/>
            <person name="Chalot M."/>
            <person name="Henrissat B."/>
            <person name="Kuees U."/>
            <person name="Lucas S."/>
            <person name="Van de Peer Y."/>
            <person name="Podila G.K."/>
            <person name="Polle A."/>
            <person name="Pukkila P.J."/>
            <person name="Richardson P.M."/>
            <person name="Rouze P."/>
            <person name="Sanders I.R."/>
            <person name="Stajich J.E."/>
            <person name="Tunlid A."/>
            <person name="Tuskan G."/>
            <person name="Grigoriev I.V."/>
        </authorList>
    </citation>
    <scope>NUCLEOTIDE SEQUENCE [LARGE SCALE GENOMIC DNA]</scope>
    <source>
        <strain evidence="3">S238N-H82 / ATCC MYA-4686</strain>
    </source>
</reference>
<feature type="region of interest" description="Disordered" evidence="1">
    <location>
        <begin position="288"/>
        <end position="351"/>
    </location>
</feature>
<feature type="region of interest" description="Disordered" evidence="1">
    <location>
        <begin position="434"/>
        <end position="488"/>
    </location>
</feature>
<feature type="compositionally biased region" description="Basic and acidic residues" evidence="1">
    <location>
        <begin position="60"/>
        <end position="69"/>
    </location>
</feature>
<feature type="region of interest" description="Disordered" evidence="1">
    <location>
        <begin position="1221"/>
        <end position="1270"/>
    </location>
</feature>
<feature type="compositionally biased region" description="Polar residues" evidence="1">
    <location>
        <begin position="184"/>
        <end position="198"/>
    </location>
</feature>
<dbReference type="OrthoDB" id="3033168at2759"/>
<feature type="region of interest" description="Disordered" evidence="1">
    <location>
        <begin position="171"/>
        <end position="226"/>
    </location>
</feature>
<evidence type="ECO:0000313" key="2">
    <source>
        <dbReference type="EMBL" id="EDR10312.1"/>
    </source>
</evidence>
<feature type="region of interest" description="Disordered" evidence="1">
    <location>
        <begin position="1"/>
        <end position="156"/>
    </location>
</feature>
<feature type="region of interest" description="Disordered" evidence="1">
    <location>
        <begin position="1165"/>
        <end position="1195"/>
    </location>
</feature>
<dbReference type="InParanoid" id="B0D4C5"/>
<dbReference type="AlphaFoldDB" id="B0D4C5"/>
<keyword evidence="3" id="KW-1185">Reference proteome</keyword>
<feature type="region of interest" description="Disordered" evidence="1">
    <location>
        <begin position="926"/>
        <end position="946"/>
    </location>
</feature>
<feature type="region of interest" description="Disordered" evidence="1">
    <location>
        <begin position="1073"/>
        <end position="1119"/>
    </location>
</feature>
<feature type="compositionally biased region" description="Low complexity" evidence="1">
    <location>
        <begin position="1168"/>
        <end position="1179"/>
    </location>
</feature>
<proteinExistence type="predicted"/>
<feature type="compositionally biased region" description="Basic and acidic residues" evidence="1">
    <location>
        <begin position="309"/>
        <end position="330"/>
    </location>
</feature>
<organism evidence="3">
    <name type="scientific">Laccaria bicolor (strain S238N-H82 / ATCC MYA-4686)</name>
    <name type="common">Bicoloured deceiver</name>
    <name type="synonym">Laccaria laccata var. bicolor</name>
    <dbReference type="NCBI Taxonomy" id="486041"/>
    <lineage>
        <taxon>Eukaryota</taxon>
        <taxon>Fungi</taxon>
        <taxon>Dikarya</taxon>
        <taxon>Basidiomycota</taxon>
        <taxon>Agaricomycotina</taxon>
        <taxon>Agaricomycetes</taxon>
        <taxon>Agaricomycetidae</taxon>
        <taxon>Agaricales</taxon>
        <taxon>Agaricineae</taxon>
        <taxon>Hydnangiaceae</taxon>
        <taxon>Laccaria</taxon>
    </lineage>
</organism>
<feature type="compositionally biased region" description="Basic and acidic residues" evidence="1">
    <location>
        <begin position="203"/>
        <end position="216"/>
    </location>
</feature>
<evidence type="ECO:0000313" key="3">
    <source>
        <dbReference type="Proteomes" id="UP000001194"/>
    </source>
</evidence>
<feature type="region of interest" description="Disordered" evidence="1">
    <location>
        <begin position="608"/>
        <end position="669"/>
    </location>
</feature>
<feature type="region of interest" description="Disordered" evidence="1">
    <location>
        <begin position="563"/>
        <end position="590"/>
    </location>
</feature>
<sequence>MSNIHNLMEKLETSQPQRPKQESEEDPSIPGAFPTERVPLPPTRTDTEIISPPVISKDYGASKEDKSKSEASSPTTSHPFFFTSHCSQPFMSRTTRRHTLSLDVPPPGRRLSTSYGDPGTSPTRPSLESISSSPPKPTRAIPPLPEQPPSQVHPLPSLQEQQPKHVTILRQSPQAQQVQPSPHLQEQVQPQDTQSQPSIPGHIPDHELWPGTHHVDMPSTEVPSGSLGGVGVGSLPGQNTEEAVALLPEERKLETAGEEKITHHGHRHHHTHHIPDHELWPGAHHIDMPSSEKPSGSLGGVGVGSLPGDKNEEGVALLPEERQPKGESQKAHTTHGFGHHHHGHHHIPDHELWPGTSHHVDMPSTEVPSGSLGGVGVGSLPGRKTEEGVALLPDEREQEHIHPHRRGHGHGHRHAHIPDHELWPGISHHVDMPSTERPSGPLGGVGVGSLPGNMSEEGVALLPDERGEGKKHFEHGGHGHHGHGHIPDHELWPGKVHHVDLPTKEFPSGSIGGVGVGSLPGWNTEAGVARTPEERKLEHLHHGHVHHHAHQHIPDHELWPGTHHVDMPSTEHPSGSLGGVGVGSLPGRNTEEGVAITPEERKIEHIEPHGHGHGHVHTHHRIPDHELWPGGRHIDLPSTERPSGSLGGVGVGSLPGSNTEAGVARTPEERKLEQAMHPWGTGIGHHHHHRHAHIPDHELWPGANRHVDMPSTEHPSGSLGGVGVGSLPGNNNEAGVAILPDERKAEHLSSQHHLHIHHHGHSVGHRIPDHELWPGTNHHVDMPSTEKPSGSLGGVGVGSLPGPTGEVGVALLPDERRMMPGKHHKNHIPDHALWPGKSHHVDMPSKEKPSGPLGGVGVGSLPGDITEEGVALLPDERVGGDVTIALGDAKIVAAAHEATSASTIREKGPHRPGLREEPLTIFNADEKAELSREEEEERREGQRRGEERMKMMEDTVHRVEEAASNVFHEAATVMHEVEEVVEEVAEEIYHGAERVLHDAGEKAKAYVPASVGAYLPGRDRGRTVTGPGDESMEEITIAGTTIPLYPREEWHLKPTLQYNESGQRVVLNEQGEEEVVEEEESEEEGWDGYGGMSSKEGRGKVEKGMGSEQRVETVGGRPGVEVGYGGVEFRREAGDQGVLPGYPTPEGMRTLVSDRMRDDRLRAMQGFSPSASPSESGASTRAVRGSVSDLGSGRSTPAALLAEPEAAAIGVYSVAGEIPDEDIASTEPLLGPERAAEAKEKEKEKTKKSAGISILGTPVTEEEIGRRAIN</sequence>
<feature type="compositionally biased region" description="Basic and acidic residues" evidence="1">
    <location>
        <begin position="463"/>
        <end position="477"/>
    </location>
</feature>
<evidence type="ECO:0000256" key="1">
    <source>
        <dbReference type="SAM" id="MobiDB-lite"/>
    </source>
</evidence>
<dbReference type="Proteomes" id="UP000001194">
    <property type="component" value="Unassembled WGS sequence"/>
</dbReference>
<feature type="compositionally biased region" description="Low complexity" evidence="1">
    <location>
        <begin position="171"/>
        <end position="182"/>
    </location>
</feature>
<gene>
    <name evidence="2" type="ORF">LACBIDRAFT_293584</name>
</gene>
<dbReference type="HOGENOM" id="CLU_272152_0_0_1"/>
<name>B0D4C5_LACBS</name>
<feature type="compositionally biased region" description="Basic and acidic residues" evidence="1">
    <location>
        <begin position="621"/>
        <end position="635"/>
    </location>
</feature>
<feature type="compositionally biased region" description="Acidic residues" evidence="1">
    <location>
        <begin position="1073"/>
        <end position="1086"/>
    </location>
</feature>
<dbReference type="KEGG" id="lbc:LACBIDRAFT_293584"/>
<dbReference type="EMBL" id="DS547097">
    <property type="protein sequence ID" value="EDR10312.1"/>
    <property type="molecule type" value="Genomic_DNA"/>
</dbReference>
<feature type="compositionally biased region" description="Pro residues" evidence="1">
    <location>
        <begin position="134"/>
        <end position="148"/>
    </location>
</feature>
<feature type="compositionally biased region" description="Basic and acidic residues" evidence="1">
    <location>
        <begin position="1234"/>
        <end position="1247"/>
    </location>
</feature>
<dbReference type="RefSeq" id="XP_001878762.1">
    <property type="nucleotide sequence ID" value="XM_001878727.1"/>
</dbReference>
<feature type="compositionally biased region" description="Polar residues" evidence="1">
    <location>
        <begin position="74"/>
        <end position="93"/>
    </location>
</feature>
<protein>
    <submittedName>
        <fullName evidence="2">Predicted protein</fullName>
    </submittedName>
</protein>
<accession>B0D4C5</accession>
<feature type="compositionally biased region" description="Polar residues" evidence="1">
    <location>
        <begin position="111"/>
        <end position="133"/>
    </location>
</feature>
<feature type="compositionally biased region" description="Basic residues" evidence="1">
    <location>
        <begin position="611"/>
        <end position="620"/>
    </location>
</feature>
<feature type="compositionally biased region" description="Basic and acidic residues" evidence="1">
    <location>
        <begin position="1095"/>
        <end position="1111"/>
    </location>
</feature>
<dbReference type="GeneID" id="6074307"/>